<evidence type="ECO:0000256" key="1">
    <source>
        <dbReference type="SAM" id="MobiDB-lite"/>
    </source>
</evidence>
<comment type="caution">
    <text evidence="2">The sequence shown here is derived from an EMBL/GenBank/DDBJ whole genome shotgun (WGS) entry which is preliminary data.</text>
</comment>
<gene>
    <name evidence="2" type="ORF">PCOR1329_LOCUS21926</name>
</gene>
<feature type="non-terminal residue" evidence="2">
    <location>
        <position position="226"/>
    </location>
</feature>
<feature type="region of interest" description="Disordered" evidence="1">
    <location>
        <begin position="1"/>
        <end position="57"/>
    </location>
</feature>
<reference evidence="2" key="1">
    <citation type="submission" date="2023-10" db="EMBL/GenBank/DDBJ databases">
        <authorList>
            <person name="Chen Y."/>
            <person name="Shah S."/>
            <person name="Dougan E. K."/>
            <person name="Thang M."/>
            <person name="Chan C."/>
        </authorList>
    </citation>
    <scope>NUCLEOTIDE SEQUENCE [LARGE SCALE GENOMIC DNA]</scope>
</reference>
<proteinExistence type="predicted"/>
<sequence length="226" mass="24244">MAQVVPTVTVRRPASASAPRAGLPSPKGARRSSIRPSPRKFTLPEGPAAPRQREPNPEAVVRALTRTRLFAGCAQELADAVGQKAERRQLRPGEALDMEDGGPLIIVESGAVSVRVGGRDRPAVVFGPGEAFNFVGLLMLNSEVEPFRPINRGKGAARSGLSKDASAAPPGARPENMRNIAGAYDSHSIHNAPFLFQDSRRRKREAKMLSSIEKGEVSPDDALCFY</sequence>
<feature type="compositionally biased region" description="Low complexity" evidence="1">
    <location>
        <begin position="11"/>
        <end position="26"/>
    </location>
</feature>
<evidence type="ECO:0000313" key="2">
    <source>
        <dbReference type="EMBL" id="CAK0820129.1"/>
    </source>
</evidence>
<dbReference type="Proteomes" id="UP001189429">
    <property type="component" value="Unassembled WGS sequence"/>
</dbReference>
<evidence type="ECO:0000313" key="3">
    <source>
        <dbReference type="Proteomes" id="UP001189429"/>
    </source>
</evidence>
<organism evidence="2 3">
    <name type="scientific">Prorocentrum cordatum</name>
    <dbReference type="NCBI Taxonomy" id="2364126"/>
    <lineage>
        <taxon>Eukaryota</taxon>
        <taxon>Sar</taxon>
        <taxon>Alveolata</taxon>
        <taxon>Dinophyceae</taxon>
        <taxon>Prorocentrales</taxon>
        <taxon>Prorocentraceae</taxon>
        <taxon>Prorocentrum</taxon>
    </lineage>
</organism>
<accession>A0ABN9RLT9</accession>
<keyword evidence="3" id="KW-1185">Reference proteome</keyword>
<dbReference type="SUPFAM" id="SSF51206">
    <property type="entry name" value="cAMP-binding domain-like"/>
    <property type="match status" value="1"/>
</dbReference>
<feature type="region of interest" description="Disordered" evidence="1">
    <location>
        <begin position="151"/>
        <end position="178"/>
    </location>
</feature>
<dbReference type="EMBL" id="CAUYUJ010007267">
    <property type="protein sequence ID" value="CAK0820129.1"/>
    <property type="molecule type" value="Genomic_DNA"/>
</dbReference>
<dbReference type="InterPro" id="IPR018490">
    <property type="entry name" value="cNMP-bd_dom_sf"/>
</dbReference>
<name>A0ABN9RLT9_9DINO</name>
<protein>
    <recommendedName>
        <fullName evidence="4">Cyclic nucleotide-binding domain-containing protein</fullName>
    </recommendedName>
</protein>
<evidence type="ECO:0008006" key="4">
    <source>
        <dbReference type="Google" id="ProtNLM"/>
    </source>
</evidence>